<protein>
    <submittedName>
        <fullName evidence="1">Uncharacterized protein</fullName>
    </submittedName>
</protein>
<dbReference type="AlphaFoldDB" id="B9RPW3"/>
<proteinExistence type="predicted"/>
<name>B9RPW3_RICCO</name>
<reference evidence="2" key="1">
    <citation type="journal article" date="2010" name="Nat. Biotechnol.">
        <title>Draft genome sequence of the oilseed species Ricinus communis.</title>
        <authorList>
            <person name="Chan A.P."/>
            <person name="Crabtree J."/>
            <person name="Zhao Q."/>
            <person name="Lorenzi H."/>
            <person name="Orvis J."/>
            <person name="Puiu D."/>
            <person name="Melake-Berhan A."/>
            <person name="Jones K.M."/>
            <person name="Redman J."/>
            <person name="Chen G."/>
            <person name="Cahoon E.B."/>
            <person name="Gedil M."/>
            <person name="Stanke M."/>
            <person name="Haas B.J."/>
            <person name="Wortman J.R."/>
            <person name="Fraser-Liggett C.M."/>
            <person name="Ravel J."/>
            <person name="Rabinowicz P.D."/>
        </authorList>
    </citation>
    <scope>NUCLEOTIDE SEQUENCE [LARGE SCALE GENOMIC DNA]</scope>
    <source>
        <strain evidence="2">cv. Hale</strain>
    </source>
</reference>
<keyword evidence="2" id="KW-1185">Reference proteome</keyword>
<sequence>MVLPTSSMHYNMNARDRVQLSNIVGVSYDVSWSNRQYCRCTIVVGAHHQHQGLRGGDRLSLILGHLPRFKPRNDAASLTLYYFKDSNYRDSSKVDYFTYLLPIRVHEHRLLRIGSPYSTGSYLFLER</sequence>
<dbReference type="EMBL" id="EQ973797">
    <property type="protein sequence ID" value="EEF46621.1"/>
    <property type="molecule type" value="Genomic_DNA"/>
</dbReference>
<dbReference type="Proteomes" id="UP000008311">
    <property type="component" value="Unassembled WGS sequence"/>
</dbReference>
<evidence type="ECO:0000313" key="2">
    <source>
        <dbReference type="Proteomes" id="UP000008311"/>
    </source>
</evidence>
<accession>B9RPW3</accession>
<dbReference type="InParanoid" id="B9RPW3"/>
<organism evidence="1 2">
    <name type="scientific">Ricinus communis</name>
    <name type="common">Castor bean</name>
    <dbReference type="NCBI Taxonomy" id="3988"/>
    <lineage>
        <taxon>Eukaryota</taxon>
        <taxon>Viridiplantae</taxon>
        <taxon>Streptophyta</taxon>
        <taxon>Embryophyta</taxon>
        <taxon>Tracheophyta</taxon>
        <taxon>Spermatophyta</taxon>
        <taxon>Magnoliopsida</taxon>
        <taxon>eudicotyledons</taxon>
        <taxon>Gunneridae</taxon>
        <taxon>Pentapetalae</taxon>
        <taxon>rosids</taxon>
        <taxon>fabids</taxon>
        <taxon>Malpighiales</taxon>
        <taxon>Euphorbiaceae</taxon>
        <taxon>Acalyphoideae</taxon>
        <taxon>Acalypheae</taxon>
        <taxon>Ricinus</taxon>
    </lineage>
</organism>
<gene>
    <name evidence="1" type="ORF">RCOM_1542650</name>
</gene>
<evidence type="ECO:0000313" key="1">
    <source>
        <dbReference type="EMBL" id="EEF46621.1"/>
    </source>
</evidence>